<protein>
    <submittedName>
        <fullName evidence="2">Uncharacterized protein</fullName>
    </submittedName>
</protein>
<dbReference type="Proteomes" id="UP000030653">
    <property type="component" value="Unassembled WGS sequence"/>
</dbReference>
<reference evidence="2 3" key="1">
    <citation type="journal article" date="2012" name="Science">
        <title>The Paleozoic origin of enzymatic lignin decomposition reconstructed from 31 fungal genomes.</title>
        <authorList>
            <person name="Floudas D."/>
            <person name="Binder M."/>
            <person name="Riley R."/>
            <person name="Barry K."/>
            <person name="Blanchette R.A."/>
            <person name="Henrissat B."/>
            <person name="Martinez A.T."/>
            <person name="Otillar R."/>
            <person name="Spatafora J.W."/>
            <person name="Yadav J.S."/>
            <person name="Aerts A."/>
            <person name="Benoit I."/>
            <person name="Boyd A."/>
            <person name="Carlson A."/>
            <person name="Copeland A."/>
            <person name="Coutinho P.M."/>
            <person name="de Vries R.P."/>
            <person name="Ferreira P."/>
            <person name="Findley K."/>
            <person name="Foster B."/>
            <person name="Gaskell J."/>
            <person name="Glotzer D."/>
            <person name="Gorecki P."/>
            <person name="Heitman J."/>
            <person name="Hesse C."/>
            <person name="Hori C."/>
            <person name="Igarashi K."/>
            <person name="Jurgens J.A."/>
            <person name="Kallen N."/>
            <person name="Kersten P."/>
            <person name="Kohler A."/>
            <person name="Kuees U."/>
            <person name="Kumar T.K.A."/>
            <person name="Kuo A."/>
            <person name="LaButti K."/>
            <person name="Larrondo L.F."/>
            <person name="Lindquist E."/>
            <person name="Ling A."/>
            <person name="Lombard V."/>
            <person name="Lucas S."/>
            <person name="Lundell T."/>
            <person name="Martin R."/>
            <person name="McLaughlin D.J."/>
            <person name="Morgenstern I."/>
            <person name="Morin E."/>
            <person name="Murat C."/>
            <person name="Nagy L.G."/>
            <person name="Nolan M."/>
            <person name="Ohm R.A."/>
            <person name="Patyshakuliyeva A."/>
            <person name="Rokas A."/>
            <person name="Ruiz-Duenas F.J."/>
            <person name="Sabat G."/>
            <person name="Salamov A."/>
            <person name="Samejima M."/>
            <person name="Schmutz J."/>
            <person name="Slot J.C."/>
            <person name="St John F."/>
            <person name="Stenlid J."/>
            <person name="Sun H."/>
            <person name="Sun S."/>
            <person name="Syed K."/>
            <person name="Tsang A."/>
            <person name="Wiebenga A."/>
            <person name="Young D."/>
            <person name="Pisabarro A."/>
            <person name="Eastwood D.C."/>
            <person name="Martin F."/>
            <person name="Cullen D."/>
            <person name="Grigoriev I.V."/>
            <person name="Hibbett D.S."/>
        </authorList>
    </citation>
    <scope>NUCLEOTIDE SEQUENCE [LARGE SCALE GENOMIC DNA]</scope>
    <source>
        <strain evidence="2 3">DJM-731 SS1</strain>
    </source>
</reference>
<dbReference type="RefSeq" id="XP_040627312.1">
    <property type="nucleotide sequence ID" value="XM_040768821.1"/>
</dbReference>
<dbReference type="GeneID" id="63683883"/>
<dbReference type="HOGENOM" id="CLU_877236_0_0_1"/>
<dbReference type="AlphaFoldDB" id="M5FXB7"/>
<gene>
    <name evidence="2" type="ORF">DACRYDRAFT_109139</name>
</gene>
<proteinExistence type="predicted"/>
<feature type="compositionally biased region" description="Acidic residues" evidence="1">
    <location>
        <begin position="146"/>
        <end position="157"/>
    </location>
</feature>
<evidence type="ECO:0000313" key="3">
    <source>
        <dbReference type="Proteomes" id="UP000030653"/>
    </source>
</evidence>
<accession>M5FXB7</accession>
<feature type="region of interest" description="Disordered" evidence="1">
    <location>
        <begin position="130"/>
        <end position="163"/>
    </location>
</feature>
<sequence length="317" mass="34338">MSDADFVSAPASPASTASRVPSSFFTQEKELLSNLKEAINPWCSIIKVCKKANNSVSTLEMPAAGEKVKGKQKNVLEVTGASSSEKNDTCIVLTTQEVMVLKALYEMVQSKGKEGAMLSIVKVQELVSLGRNDEDDDMEPKCAQAAEEDEEEEEGEQAVDTPTSMAQCDLAEATKSLFQAKIMHTGEVGYTWGYQKQVEVYAKEDTEVKAGLALAHQAKLNKAWAIQARISQRWGCSAQAKTKVLEATSTAWTAIKDFVVEYGPSILKAVVLMVLGALCQILKLPLVVKFLVMIKGTGETVEEADEVVHSRAGQSPV</sequence>
<evidence type="ECO:0000313" key="2">
    <source>
        <dbReference type="EMBL" id="EJU00415.1"/>
    </source>
</evidence>
<keyword evidence="3" id="KW-1185">Reference proteome</keyword>
<evidence type="ECO:0000256" key="1">
    <source>
        <dbReference type="SAM" id="MobiDB-lite"/>
    </source>
</evidence>
<name>M5FXB7_DACPD</name>
<dbReference type="EMBL" id="JH795867">
    <property type="protein sequence ID" value="EJU00415.1"/>
    <property type="molecule type" value="Genomic_DNA"/>
</dbReference>
<organism evidence="2 3">
    <name type="scientific">Dacryopinax primogenitus (strain DJM 731)</name>
    <name type="common">Brown rot fungus</name>
    <dbReference type="NCBI Taxonomy" id="1858805"/>
    <lineage>
        <taxon>Eukaryota</taxon>
        <taxon>Fungi</taxon>
        <taxon>Dikarya</taxon>
        <taxon>Basidiomycota</taxon>
        <taxon>Agaricomycotina</taxon>
        <taxon>Dacrymycetes</taxon>
        <taxon>Dacrymycetales</taxon>
        <taxon>Dacrymycetaceae</taxon>
        <taxon>Dacryopinax</taxon>
    </lineage>
</organism>